<dbReference type="Proteomes" id="UP000813427">
    <property type="component" value="Unassembled WGS sequence"/>
</dbReference>
<feature type="compositionally biased region" description="Polar residues" evidence="1">
    <location>
        <begin position="110"/>
        <end position="135"/>
    </location>
</feature>
<proteinExistence type="predicted"/>
<dbReference type="AlphaFoldDB" id="A0A8K0S0M0"/>
<comment type="caution">
    <text evidence="2">The sequence shown here is derived from an EMBL/GenBank/DDBJ whole genome shotgun (WGS) entry which is preliminary data.</text>
</comment>
<feature type="compositionally biased region" description="Polar residues" evidence="1">
    <location>
        <begin position="64"/>
        <end position="77"/>
    </location>
</feature>
<dbReference type="EMBL" id="JAGPXF010000003">
    <property type="protein sequence ID" value="KAH7251052.1"/>
    <property type="molecule type" value="Genomic_DNA"/>
</dbReference>
<feature type="region of interest" description="Disordered" evidence="1">
    <location>
        <begin position="64"/>
        <end position="138"/>
    </location>
</feature>
<evidence type="ECO:0000256" key="1">
    <source>
        <dbReference type="SAM" id="MobiDB-lite"/>
    </source>
</evidence>
<evidence type="ECO:0000313" key="2">
    <source>
        <dbReference type="EMBL" id="KAH7251052.1"/>
    </source>
</evidence>
<keyword evidence="3" id="KW-1185">Reference proteome</keyword>
<name>A0A8K0S0M0_9HYPO</name>
<gene>
    <name evidence="2" type="ORF">BKA59DRAFT_392801</name>
</gene>
<organism evidence="2 3">
    <name type="scientific">Fusarium tricinctum</name>
    <dbReference type="NCBI Taxonomy" id="61284"/>
    <lineage>
        <taxon>Eukaryota</taxon>
        <taxon>Fungi</taxon>
        <taxon>Dikarya</taxon>
        <taxon>Ascomycota</taxon>
        <taxon>Pezizomycotina</taxon>
        <taxon>Sordariomycetes</taxon>
        <taxon>Hypocreomycetidae</taxon>
        <taxon>Hypocreales</taxon>
        <taxon>Nectriaceae</taxon>
        <taxon>Fusarium</taxon>
        <taxon>Fusarium tricinctum species complex</taxon>
    </lineage>
</organism>
<accession>A0A8K0S0M0</accession>
<evidence type="ECO:0000313" key="3">
    <source>
        <dbReference type="Proteomes" id="UP000813427"/>
    </source>
</evidence>
<reference evidence="2" key="1">
    <citation type="journal article" date="2021" name="Nat. Commun.">
        <title>Genetic determinants of endophytism in the Arabidopsis root mycobiome.</title>
        <authorList>
            <person name="Mesny F."/>
            <person name="Miyauchi S."/>
            <person name="Thiergart T."/>
            <person name="Pickel B."/>
            <person name="Atanasova L."/>
            <person name="Karlsson M."/>
            <person name="Huettel B."/>
            <person name="Barry K.W."/>
            <person name="Haridas S."/>
            <person name="Chen C."/>
            <person name="Bauer D."/>
            <person name="Andreopoulos W."/>
            <person name="Pangilinan J."/>
            <person name="LaButti K."/>
            <person name="Riley R."/>
            <person name="Lipzen A."/>
            <person name="Clum A."/>
            <person name="Drula E."/>
            <person name="Henrissat B."/>
            <person name="Kohler A."/>
            <person name="Grigoriev I.V."/>
            <person name="Martin F.M."/>
            <person name="Hacquard S."/>
        </authorList>
    </citation>
    <scope>NUCLEOTIDE SEQUENCE</scope>
    <source>
        <strain evidence="2">MPI-SDFR-AT-0068</strain>
    </source>
</reference>
<protein>
    <submittedName>
        <fullName evidence="2">Uncharacterized protein</fullName>
    </submittedName>
</protein>
<dbReference type="OrthoDB" id="5152914at2759"/>
<sequence length="516" mass="57298">MHIEPADADLRDLLLQLARYFSANESRISVAEASSCFLRLSLSDSTALVRLFLLLCPSFQSVLSQQGKPSETSTTTIHRPEHSNHARGLPRSPASPPESSPQPISEGDNESNSNGRCQSKISTSTNDETRSTTQPGPIVDAAVSQAMRGVDSLNTPGPSIPEQTSLSQQCSLVELAPPVLGELTVHPPDTTGLSPTSSDDALEKTRLASCSDVAFTPTLRQLLEDCKTDRGLFLRKVEESQAALPNGQGWQAAIATKQDNADMRDLLSIYHRFECYNIYRHVVEAGYHTGEHWIRDKRQELTKKLCDDFPERFQSSKAANKCLNWVDQGCRYHEWTKMFGEAQELGFLVALPSEIPRSAYTSRCTKEQMSAAAVRFTALGICELVKSLELSELGNHIAQRLQEMTAKTRHCTDAPERHIHRSCKAPGLMPSLGTPEIFQSDQTTPRTAVTICEDVAMLDDTTLLSEFMLPDDTWNNYQLSCSTYLDHFMDSQLTAFTLPLEEWYPTCMETESQNAS</sequence>